<dbReference type="SMART" id="SM00257">
    <property type="entry name" value="LysM"/>
    <property type="match status" value="2"/>
</dbReference>
<dbReference type="EMBL" id="QOCE01000053">
    <property type="protein sequence ID" value="RBW49666.1"/>
    <property type="molecule type" value="Genomic_DNA"/>
</dbReference>
<dbReference type="InterPro" id="IPR050570">
    <property type="entry name" value="Cell_wall_metabolism_enzyme"/>
</dbReference>
<dbReference type="Gene3D" id="2.70.70.10">
    <property type="entry name" value="Glucose Permease (Domain IIA)"/>
    <property type="match status" value="1"/>
</dbReference>
<dbReference type="SUPFAM" id="SSF51261">
    <property type="entry name" value="Duplicated hybrid motif"/>
    <property type="match status" value="1"/>
</dbReference>
<dbReference type="Pfam" id="PF01476">
    <property type="entry name" value="LysM"/>
    <property type="match status" value="2"/>
</dbReference>
<evidence type="ECO:0000259" key="3">
    <source>
        <dbReference type="PROSITE" id="PS51782"/>
    </source>
</evidence>
<dbReference type="PANTHER" id="PTHR21666:SF270">
    <property type="entry name" value="MUREIN HYDROLASE ACTIVATOR ENVC"/>
    <property type="match status" value="1"/>
</dbReference>
<dbReference type="PANTHER" id="PTHR21666">
    <property type="entry name" value="PEPTIDASE-RELATED"/>
    <property type="match status" value="1"/>
</dbReference>
<evidence type="ECO:0000313" key="4">
    <source>
        <dbReference type="EMBL" id="RBW49666.1"/>
    </source>
</evidence>
<dbReference type="OrthoDB" id="9795421at2"/>
<dbReference type="AlphaFoldDB" id="A0A366WJW2"/>
<feature type="signal peptide" evidence="2">
    <location>
        <begin position="1"/>
        <end position="20"/>
    </location>
</feature>
<dbReference type="Gene3D" id="3.10.350.10">
    <property type="entry name" value="LysM domain"/>
    <property type="match status" value="1"/>
</dbReference>
<dbReference type="SUPFAM" id="SSF54106">
    <property type="entry name" value="LysM domain"/>
    <property type="match status" value="1"/>
</dbReference>
<dbReference type="GO" id="GO:0004222">
    <property type="term" value="F:metalloendopeptidase activity"/>
    <property type="evidence" value="ECO:0007669"/>
    <property type="project" value="TreeGrafter"/>
</dbReference>
<dbReference type="CDD" id="cd00118">
    <property type="entry name" value="LysM"/>
    <property type="match status" value="2"/>
</dbReference>
<dbReference type="Pfam" id="PF01551">
    <property type="entry name" value="Peptidase_M23"/>
    <property type="match status" value="1"/>
</dbReference>
<proteinExistence type="predicted"/>
<dbReference type="InterPro" id="IPR036779">
    <property type="entry name" value="LysM_dom_sf"/>
</dbReference>
<feature type="region of interest" description="Disordered" evidence="1">
    <location>
        <begin position="142"/>
        <end position="169"/>
    </location>
</feature>
<dbReference type="RefSeq" id="WP_113825838.1">
    <property type="nucleotide sequence ID" value="NZ_QOCE01000053.1"/>
</dbReference>
<feature type="compositionally biased region" description="Basic and acidic residues" evidence="1">
    <location>
        <begin position="262"/>
        <end position="280"/>
    </location>
</feature>
<dbReference type="PROSITE" id="PS51782">
    <property type="entry name" value="LYSM"/>
    <property type="match status" value="1"/>
</dbReference>
<dbReference type="InterPro" id="IPR016047">
    <property type="entry name" value="M23ase_b-sheet_dom"/>
</dbReference>
<comment type="caution">
    <text evidence="4">The sequence shown here is derived from an EMBL/GenBank/DDBJ whole genome shotgun (WGS) entry which is preliminary data.</text>
</comment>
<accession>A0A366WJW2</accession>
<feature type="region of interest" description="Disordered" evidence="1">
    <location>
        <begin position="241"/>
        <end position="283"/>
    </location>
</feature>
<keyword evidence="2" id="KW-0732">Signal</keyword>
<organism evidence="4 5">
    <name type="scientific">Phaeobacter gallaeciensis</name>
    <dbReference type="NCBI Taxonomy" id="60890"/>
    <lineage>
        <taxon>Bacteria</taxon>
        <taxon>Pseudomonadati</taxon>
        <taxon>Pseudomonadota</taxon>
        <taxon>Alphaproteobacteria</taxon>
        <taxon>Rhodobacterales</taxon>
        <taxon>Roseobacteraceae</taxon>
        <taxon>Phaeobacter</taxon>
    </lineage>
</organism>
<gene>
    <name evidence="4" type="ORF">DS909_22555</name>
</gene>
<feature type="domain" description="LysM" evidence="3">
    <location>
        <begin position="169"/>
        <end position="213"/>
    </location>
</feature>
<sequence>MSAFSCVVPARVWVAGAALALTAACDGPLDYDLRGNVGGFSTAQAAQNVSTADRPKPDDRGVISYPTYQVAVARRGDSVTDLANRVGLPAGEVARFNGLEPDVKMREGEVLALPRRVAEPTTSGSAVDIAALAGTAIDAAPDTTPIETKPLAPATPAKTAPKPAGPEPIRHKVARGETAYTVSRLYQVPVKALAEWNGLGSDFAVREGQYLLIPVKDQSAPKSSSTTPAAAGVTAAAGAAAVTQPGSGSPTPLPPSSTTPLPKEKTTAKPPEAPDVKVAEPTKTSKAAMGFPVSGKIIRPYSKGKNDGIDIAAAAGSPVVAAASGTVAAITADADQVPIIVVRHKNNLLTVYANVDKIEVNKGDRVKRGQKLAQLRGGDNAYVHFEVRKGFDSVDPSPYLQ</sequence>
<dbReference type="CDD" id="cd12797">
    <property type="entry name" value="M23_peptidase"/>
    <property type="match status" value="1"/>
</dbReference>
<protein>
    <submittedName>
        <fullName evidence="4">Peptidase M23</fullName>
    </submittedName>
</protein>
<evidence type="ECO:0000256" key="1">
    <source>
        <dbReference type="SAM" id="MobiDB-lite"/>
    </source>
</evidence>
<dbReference type="InterPro" id="IPR011055">
    <property type="entry name" value="Dup_hybrid_motif"/>
</dbReference>
<dbReference type="Proteomes" id="UP000252706">
    <property type="component" value="Unassembled WGS sequence"/>
</dbReference>
<feature type="compositionally biased region" description="Low complexity" evidence="1">
    <location>
        <begin position="241"/>
        <end position="250"/>
    </location>
</feature>
<feature type="chain" id="PRO_5016578511" evidence="2">
    <location>
        <begin position="21"/>
        <end position="401"/>
    </location>
</feature>
<dbReference type="InterPro" id="IPR018392">
    <property type="entry name" value="LysM"/>
</dbReference>
<reference evidence="4 5" key="1">
    <citation type="submission" date="2018-07" db="EMBL/GenBank/DDBJ databases">
        <title>Modular assembly of carbohydrate-degrading microbial communities in the ocean.</title>
        <authorList>
            <person name="Enke T.N."/>
            <person name="Datta M.S."/>
            <person name="Schwartzman J.A."/>
            <person name="Cermak N."/>
            <person name="Schmitz D.A."/>
            <person name="Barrere J."/>
            <person name="Cordero O.X."/>
        </authorList>
    </citation>
    <scope>NUCLEOTIDE SEQUENCE [LARGE SCALE GENOMIC DNA]</scope>
    <source>
        <strain evidence="4 5">C3M10</strain>
    </source>
</reference>
<name>A0A366WJW2_9RHOB</name>
<evidence type="ECO:0000313" key="5">
    <source>
        <dbReference type="Proteomes" id="UP000252706"/>
    </source>
</evidence>
<evidence type="ECO:0000256" key="2">
    <source>
        <dbReference type="SAM" id="SignalP"/>
    </source>
</evidence>
<feature type="compositionally biased region" description="Low complexity" evidence="1">
    <location>
        <begin position="148"/>
        <end position="162"/>
    </location>
</feature>